<gene>
    <name evidence="13" type="ORF">INT47_011860</name>
</gene>
<evidence type="ECO:0000256" key="7">
    <source>
        <dbReference type="ARBA" id="ARBA00022840"/>
    </source>
</evidence>
<reference evidence="13" key="1">
    <citation type="submission" date="2020-12" db="EMBL/GenBank/DDBJ databases">
        <title>Metabolic potential, ecology and presence of endohyphal bacteria is reflected in genomic diversity of Mucoromycotina.</title>
        <authorList>
            <person name="Muszewska A."/>
            <person name="Okrasinska A."/>
            <person name="Steczkiewicz K."/>
            <person name="Drgas O."/>
            <person name="Orlowska M."/>
            <person name="Perlinska-Lenart U."/>
            <person name="Aleksandrzak-Piekarczyk T."/>
            <person name="Szatraj K."/>
            <person name="Zielenkiewicz U."/>
            <person name="Pilsyk S."/>
            <person name="Malc E."/>
            <person name="Mieczkowski P."/>
            <person name="Kruszewska J.S."/>
            <person name="Biernat P."/>
            <person name="Pawlowska J."/>
        </authorList>
    </citation>
    <scope>NUCLEOTIDE SEQUENCE</scope>
    <source>
        <strain evidence="13">WA0000017839</strain>
    </source>
</reference>
<evidence type="ECO:0000256" key="1">
    <source>
        <dbReference type="ARBA" id="ARBA00010540"/>
    </source>
</evidence>
<keyword evidence="4" id="KW-0808">Transferase</keyword>
<evidence type="ECO:0000256" key="9">
    <source>
        <dbReference type="ARBA" id="ARBA00049063"/>
    </source>
</evidence>
<dbReference type="Pfam" id="PF00696">
    <property type="entry name" value="AA_kinase"/>
    <property type="match status" value="1"/>
</dbReference>
<dbReference type="PANTHER" id="PTHR43654">
    <property type="entry name" value="GLUTAMATE 5-KINASE"/>
    <property type="match status" value="1"/>
</dbReference>
<evidence type="ECO:0000256" key="2">
    <source>
        <dbReference type="ARBA" id="ARBA00012908"/>
    </source>
</evidence>
<organism evidence="13 14">
    <name type="scientific">Mucor saturninus</name>
    <dbReference type="NCBI Taxonomy" id="64648"/>
    <lineage>
        <taxon>Eukaryota</taxon>
        <taxon>Fungi</taxon>
        <taxon>Fungi incertae sedis</taxon>
        <taxon>Mucoromycota</taxon>
        <taxon>Mucoromycotina</taxon>
        <taxon>Mucoromycetes</taxon>
        <taxon>Mucorales</taxon>
        <taxon>Mucorineae</taxon>
        <taxon>Mucoraceae</taxon>
        <taxon>Mucor</taxon>
    </lineage>
</organism>
<keyword evidence="14" id="KW-1185">Reference proteome</keyword>
<protein>
    <recommendedName>
        <fullName evidence="3">Isopentenyl phosphate kinase</fullName>
        <ecNumber evidence="2">2.7.4.26</ecNumber>
    </recommendedName>
</protein>
<dbReference type="GO" id="GO:0016114">
    <property type="term" value="P:terpenoid biosynthetic process"/>
    <property type="evidence" value="ECO:0007669"/>
    <property type="project" value="TreeGrafter"/>
</dbReference>
<dbReference type="SUPFAM" id="SSF53633">
    <property type="entry name" value="Carbamate kinase-like"/>
    <property type="match status" value="1"/>
</dbReference>
<evidence type="ECO:0000256" key="5">
    <source>
        <dbReference type="ARBA" id="ARBA00022741"/>
    </source>
</evidence>
<feature type="binding site" evidence="10">
    <location>
        <position position="64"/>
    </location>
    <ligand>
        <name>substrate</name>
    </ligand>
</feature>
<feature type="binding site" evidence="10">
    <location>
        <position position="60"/>
    </location>
    <ligand>
        <name>ATP</name>
        <dbReference type="ChEBI" id="CHEBI:30616"/>
    </ligand>
</feature>
<feature type="binding site" evidence="10">
    <location>
        <begin position="203"/>
        <end position="208"/>
    </location>
    <ligand>
        <name>ATP</name>
        <dbReference type="ChEBI" id="CHEBI:30616"/>
    </ligand>
</feature>
<dbReference type="PANTHER" id="PTHR43654:SF1">
    <property type="entry name" value="ISOPENTENYL PHOSPHATE KINASE"/>
    <property type="match status" value="1"/>
</dbReference>
<dbReference type="EMBL" id="JAEPRD010000023">
    <property type="protein sequence ID" value="KAG2207740.1"/>
    <property type="molecule type" value="Genomic_DNA"/>
</dbReference>
<feature type="binding site" evidence="10">
    <location>
        <position position="246"/>
    </location>
    <ligand>
        <name>ATP</name>
        <dbReference type="ChEBI" id="CHEBI:30616"/>
    </ligand>
</feature>
<feature type="binding site" evidence="10">
    <location>
        <position position="250"/>
    </location>
    <ligand>
        <name>ATP</name>
        <dbReference type="ChEBI" id="CHEBI:30616"/>
    </ligand>
</feature>
<keyword evidence="7 10" id="KW-0067">ATP-binding</keyword>
<dbReference type="GO" id="GO:0005524">
    <property type="term" value="F:ATP binding"/>
    <property type="evidence" value="ECO:0007669"/>
    <property type="project" value="UniProtKB-KW"/>
</dbReference>
<feature type="binding site" evidence="10">
    <location>
        <position position="198"/>
    </location>
    <ligand>
        <name>ATP</name>
        <dbReference type="ChEBI" id="CHEBI:30616"/>
    </ligand>
</feature>
<dbReference type="EC" id="2.7.4.26" evidence="2"/>
<accession>A0A8H7V5B4</accession>
<dbReference type="Gene3D" id="3.40.1160.10">
    <property type="entry name" value="Acetylglutamate kinase-like"/>
    <property type="match status" value="1"/>
</dbReference>
<evidence type="ECO:0000256" key="10">
    <source>
        <dbReference type="PIRSR" id="PIRSR016496-1"/>
    </source>
</evidence>
<evidence type="ECO:0000256" key="4">
    <source>
        <dbReference type="ARBA" id="ARBA00022679"/>
    </source>
</evidence>
<evidence type="ECO:0000256" key="3">
    <source>
        <dbReference type="ARBA" id="ARBA00017267"/>
    </source>
</evidence>
<dbReference type="GO" id="GO:0102043">
    <property type="term" value="F:isopentenyl phosphate kinase activity"/>
    <property type="evidence" value="ECO:0007669"/>
    <property type="project" value="UniProtKB-EC"/>
</dbReference>
<sequence>MTGPKKIVIVKLGGAAITNKRGVCELAPEKQLEQTLNHVQLAYKILKKSGHQLVLVHGAGSFGHPQAKKYNLKVGWSSASDDSNPNPSYVKGFSHIRSCLQELNLAIISRLESRNVPVLAIPPIDYIQTQNCEDTCTEEFGYMATRVKKYLDLGFVPVLHGDAVLDDIRGCTILSGDIIMYQLTKLFPAVTRCIYITDVSGIYQTDPKLITSESNELLPHVYVQENEAEIEQQEVSDSVLADVTGGMQGKIKWAKKIILSNNSIDTIICKWGSEEALAMMSLQSPNNAIYTMTRFTKKS</sequence>
<evidence type="ECO:0000259" key="12">
    <source>
        <dbReference type="Pfam" id="PF00696"/>
    </source>
</evidence>
<dbReference type="Proteomes" id="UP000603453">
    <property type="component" value="Unassembled WGS sequence"/>
</dbReference>
<dbReference type="InterPro" id="IPR001048">
    <property type="entry name" value="Asp/Glu/Uridylate_kinase"/>
</dbReference>
<evidence type="ECO:0000313" key="14">
    <source>
        <dbReference type="Proteomes" id="UP000603453"/>
    </source>
</evidence>
<evidence type="ECO:0000256" key="6">
    <source>
        <dbReference type="ARBA" id="ARBA00022777"/>
    </source>
</evidence>
<name>A0A8H7V5B4_9FUNG</name>
<feature type="site" description="Transition state stabilizer" evidence="11">
    <location>
        <position position="20"/>
    </location>
</feature>
<feature type="domain" description="Aspartate/glutamate/uridylate kinase" evidence="12">
    <location>
        <begin position="6"/>
        <end position="269"/>
    </location>
</feature>
<feature type="binding site" evidence="10">
    <location>
        <position position="176"/>
    </location>
    <ligand>
        <name>substrate</name>
    </ligand>
</feature>
<dbReference type="InterPro" id="IPR036393">
    <property type="entry name" value="AceGlu_kinase-like_sf"/>
</dbReference>
<keyword evidence="5 10" id="KW-0547">Nucleotide-binding</keyword>
<comment type="similarity">
    <text evidence="1">Belongs to the isopentenyl phosphate kinase family.</text>
</comment>
<evidence type="ECO:0000313" key="13">
    <source>
        <dbReference type="EMBL" id="KAG2207740.1"/>
    </source>
</evidence>
<proteinExistence type="inferred from homology"/>
<dbReference type="GO" id="GO:0005829">
    <property type="term" value="C:cytosol"/>
    <property type="evidence" value="ECO:0007669"/>
    <property type="project" value="TreeGrafter"/>
</dbReference>
<feature type="binding site" evidence="10">
    <location>
        <position position="59"/>
    </location>
    <ligand>
        <name>substrate</name>
    </ligand>
</feature>
<comment type="catalytic activity">
    <reaction evidence="9">
        <text>isopentenyl phosphate + ATP = isopentenyl diphosphate + ADP</text>
        <dbReference type="Rhea" id="RHEA:33963"/>
        <dbReference type="ChEBI" id="CHEBI:30616"/>
        <dbReference type="ChEBI" id="CHEBI:65078"/>
        <dbReference type="ChEBI" id="CHEBI:128769"/>
        <dbReference type="ChEBI" id="CHEBI:456216"/>
        <dbReference type="EC" id="2.7.4.26"/>
    </reaction>
</comment>
<evidence type="ECO:0000256" key="11">
    <source>
        <dbReference type="PIRSR" id="PIRSR016496-2"/>
    </source>
</evidence>
<evidence type="ECO:0000256" key="8">
    <source>
        <dbReference type="ARBA" id="ARBA00023229"/>
    </source>
</evidence>
<dbReference type="GO" id="GO:1901607">
    <property type="term" value="P:alpha-amino acid biosynthetic process"/>
    <property type="evidence" value="ECO:0007669"/>
    <property type="project" value="UniProtKB-ARBA"/>
</dbReference>
<dbReference type="AlphaFoldDB" id="A0A8H7V5B4"/>
<dbReference type="NCBIfam" id="NF040647">
    <property type="entry name" value="IPPK_Arch"/>
    <property type="match status" value="1"/>
</dbReference>
<dbReference type="OrthoDB" id="1934954at2759"/>
<dbReference type="GO" id="GO:0016301">
    <property type="term" value="F:kinase activity"/>
    <property type="evidence" value="ECO:0007669"/>
    <property type="project" value="UniProtKB-KW"/>
</dbReference>
<dbReference type="InterPro" id="IPR024192">
    <property type="entry name" value="Fosfomycin_R_FomA-type"/>
</dbReference>
<dbReference type="PIRSF" id="PIRSF016496">
    <property type="entry name" value="Kin_FomA"/>
    <property type="match status" value="1"/>
</dbReference>
<keyword evidence="6" id="KW-0418">Kinase</keyword>
<comment type="caution">
    <text evidence="13">The sequence shown here is derived from an EMBL/GenBank/DDBJ whole genome shotgun (WGS) entry which is preliminary data.</text>
</comment>
<keyword evidence="8" id="KW-0414">Isoprene biosynthesis</keyword>